<feature type="domain" description="AMP-dependent synthetase/ligase" evidence="6">
    <location>
        <begin position="10"/>
        <end position="324"/>
    </location>
</feature>
<dbReference type="CDD" id="cd17630">
    <property type="entry name" value="OSB_MenE-like"/>
    <property type="match status" value="1"/>
</dbReference>
<dbReference type="EMBL" id="SMGD01000017">
    <property type="protein sequence ID" value="TCK46634.1"/>
    <property type="molecule type" value="Genomic_DNA"/>
</dbReference>
<dbReference type="PANTHER" id="PTHR43201:SF5">
    <property type="entry name" value="MEDIUM-CHAIN ACYL-COA LIGASE ACSF2, MITOCHONDRIAL"/>
    <property type="match status" value="1"/>
</dbReference>
<dbReference type="RefSeq" id="WP_131913969.1">
    <property type="nucleotide sequence ID" value="NZ_OU594967.1"/>
</dbReference>
<dbReference type="GO" id="GO:0006631">
    <property type="term" value="P:fatty acid metabolic process"/>
    <property type="evidence" value="ECO:0007669"/>
    <property type="project" value="TreeGrafter"/>
</dbReference>
<gene>
    <name evidence="8" type="ORF">EV690_3219</name>
</gene>
<feature type="domain" description="AMP-binding enzyme C-terminal" evidence="7">
    <location>
        <begin position="374"/>
        <end position="432"/>
    </location>
</feature>
<accession>A0A4R1J8G9</accession>
<evidence type="ECO:0000313" key="9">
    <source>
        <dbReference type="Proteomes" id="UP000295565"/>
    </source>
</evidence>
<dbReference type="GO" id="GO:0031956">
    <property type="term" value="F:medium-chain fatty acid-CoA ligase activity"/>
    <property type="evidence" value="ECO:0007669"/>
    <property type="project" value="TreeGrafter"/>
</dbReference>
<protein>
    <submittedName>
        <fullName evidence="8">2-succinylbenzoyl-CoA synthetase</fullName>
    </submittedName>
</protein>
<dbReference type="PROSITE" id="PS00455">
    <property type="entry name" value="AMP_BINDING"/>
    <property type="match status" value="1"/>
</dbReference>
<dbReference type="OrthoDB" id="9803968at2"/>
<dbReference type="InterPro" id="IPR020845">
    <property type="entry name" value="AMP-binding_CS"/>
</dbReference>
<organism evidence="8 9">
    <name type="scientific">Celerinatantimonas diazotrophica</name>
    <dbReference type="NCBI Taxonomy" id="412034"/>
    <lineage>
        <taxon>Bacteria</taxon>
        <taxon>Pseudomonadati</taxon>
        <taxon>Pseudomonadota</taxon>
        <taxon>Gammaproteobacteria</taxon>
        <taxon>Celerinatantimonadaceae</taxon>
        <taxon>Celerinatantimonas</taxon>
    </lineage>
</organism>
<keyword evidence="3" id="KW-0436">Ligase</keyword>
<dbReference type="InterPro" id="IPR045851">
    <property type="entry name" value="AMP-bd_C_sf"/>
</dbReference>
<evidence type="ECO:0000256" key="1">
    <source>
        <dbReference type="ARBA" id="ARBA00006432"/>
    </source>
</evidence>
<dbReference type="InterPro" id="IPR010192">
    <property type="entry name" value="MenE"/>
</dbReference>
<comment type="similarity">
    <text evidence="1">Belongs to the ATP-dependent AMP-binding enzyme family.</text>
</comment>
<keyword evidence="4" id="KW-0547">Nucleotide-binding</keyword>
<evidence type="ECO:0000256" key="4">
    <source>
        <dbReference type="ARBA" id="ARBA00022741"/>
    </source>
</evidence>
<dbReference type="Pfam" id="PF13193">
    <property type="entry name" value="AMP-binding_C"/>
    <property type="match status" value="1"/>
</dbReference>
<dbReference type="GO" id="GO:0005524">
    <property type="term" value="F:ATP binding"/>
    <property type="evidence" value="ECO:0007669"/>
    <property type="project" value="UniProtKB-KW"/>
</dbReference>
<sequence length="466" mass="52076">MSTTTVSPLFKQLQENPLAPFIYTPEQTISYQMTCHWVSSLIQQLRQADIPPQARIGWIVDNPLHSVLLQLACLHGNWIYCAVSPHLRAQALQQAMQTIDADVMITSTALDNCATLTLDWQYQEADIILQPRCAFNQWVDMILTSGSSGEPKAVIHSWQNLYYSAIGSQARIQLSQGDCWLASLPLFHVGGQALIYRALLCGASIALSFDSLEKTLGRFPITHLSLVPTQLYRLLKQENFHSNVLHLKHILIGGGPCNETQLQATLNRGFIAYMSYGSSEMSSQVATRVVGQGQGAGTLLPYQEVKINTNHEVLLRGLTLSPGYFKAGKRVPLSDEQGWFHSGDCGDYIDNQLVIHGRLDQMFICGGENIQPEEIEMALLNHPQIIAATVVAIADEEYGKRPVAFIKSNDTLTRASLDDFLKPKLSAFKRPVYYFEQPKQAGLKVQRTQLIRWLNQLTDYSSVEIQ</sequence>
<dbReference type="InterPro" id="IPR000873">
    <property type="entry name" value="AMP-dep_synth/lig_dom"/>
</dbReference>
<dbReference type="NCBIfam" id="TIGR01923">
    <property type="entry name" value="menE"/>
    <property type="match status" value="1"/>
</dbReference>
<dbReference type="GO" id="GO:0008756">
    <property type="term" value="F:o-succinylbenzoate-CoA ligase activity"/>
    <property type="evidence" value="ECO:0007669"/>
    <property type="project" value="InterPro"/>
</dbReference>
<reference evidence="8 9" key="1">
    <citation type="submission" date="2019-03" db="EMBL/GenBank/DDBJ databases">
        <title>Genomic Encyclopedia of Type Strains, Phase IV (KMG-IV): sequencing the most valuable type-strain genomes for metagenomic binning, comparative biology and taxonomic classification.</title>
        <authorList>
            <person name="Goeker M."/>
        </authorList>
    </citation>
    <scope>NUCLEOTIDE SEQUENCE [LARGE SCALE GENOMIC DNA]</scope>
    <source>
        <strain evidence="8 9">DSM 18577</strain>
    </source>
</reference>
<keyword evidence="9" id="KW-1185">Reference proteome</keyword>
<proteinExistence type="inferred from homology"/>
<evidence type="ECO:0000259" key="6">
    <source>
        <dbReference type="Pfam" id="PF00501"/>
    </source>
</evidence>
<evidence type="ECO:0000256" key="2">
    <source>
        <dbReference type="ARBA" id="ARBA00022428"/>
    </source>
</evidence>
<name>A0A4R1J8G9_9GAMM</name>
<evidence type="ECO:0000256" key="3">
    <source>
        <dbReference type="ARBA" id="ARBA00022598"/>
    </source>
</evidence>
<dbReference type="GO" id="GO:0009234">
    <property type="term" value="P:menaquinone biosynthetic process"/>
    <property type="evidence" value="ECO:0007669"/>
    <property type="project" value="UniProtKB-KW"/>
</dbReference>
<evidence type="ECO:0000313" key="8">
    <source>
        <dbReference type="EMBL" id="TCK46634.1"/>
    </source>
</evidence>
<dbReference type="SUPFAM" id="SSF56801">
    <property type="entry name" value="Acetyl-CoA synthetase-like"/>
    <property type="match status" value="1"/>
</dbReference>
<dbReference type="InterPro" id="IPR025110">
    <property type="entry name" value="AMP-bd_C"/>
</dbReference>
<dbReference type="Gene3D" id="3.30.300.30">
    <property type="match status" value="1"/>
</dbReference>
<evidence type="ECO:0000256" key="5">
    <source>
        <dbReference type="ARBA" id="ARBA00022840"/>
    </source>
</evidence>
<dbReference type="Gene3D" id="3.40.50.12780">
    <property type="entry name" value="N-terminal domain of ligase-like"/>
    <property type="match status" value="1"/>
</dbReference>
<keyword evidence="2" id="KW-0474">Menaquinone biosynthesis</keyword>
<dbReference type="AlphaFoldDB" id="A0A4R1J8G9"/>
<dbReference type="PANTHER" id="PTHR43201">
    <property type="entry name" value="ACYL-COA SYNTHETASE"/>
    <property type="match status" value="1"/>
</dbReference>
<evidence type="ECO:0000259" key="7">
    <source>
        <dbReference type="Pfam" id="PF13193"/>
    </source>
</evidence>
<comment type="caution">
    <text evidence="8">The sequence shown here is derived from an EMBL/GenBank/DDBJ whole genome shotgun (WGS) entry which is preliminary data.</text>
</comment>
<dbReference type="InterPro" id="IPR042099">
    <property type="entry name" value="ANL_N_sf"/>
</dbReference>
<dbReference type="Proteomes" id="UP000295565">
    <property type="component" value="Unassembled WGS sequence"/>
</dbReference>
<dbReference type="Pfam" id="PF00501">
    <property type="entry name" value="AMP-binding"/>
    <property type="match status" value="1"/>
</dbReference>
<keyword evidence="5" id="KW-0067">ATP-binding</keyword>